<comment type="caution">
    <text evidence="2">The sequence shown here is derived from an EMBL/GenBank/DDBJ whole genome shotgun (WGS) entry which is preliminary data.</text>
</comment>
<evidence type="ECO:0000313" key="2">
    <source>
        <dbReference type="EMBL" id="TQJ09259.1"/>
    </source>
</evidence>
<feature type="region of interest" description="Disordered" evidence="1">
    <location>
        <begin position="82"/>
        <end position="111"/>
    </location>
</feature>
<dbReference type="EMBL" id="VFMN01000001">
    <property type="protein sequence ID" value="TQJ09259.1"/>
    <property type="molecule type" value="Genomic_DNA"/>
</dbReference>
<gene>
    <name evidence="2" type="ORF">FB458_2369</name>
</gene>
<reference evidence="2 3" key="1">
    <citation type="submission" date="2019-06" db="EMBL/GenBank/DDBJ databases">
        <title>Sequencing the genomes of 1000 actinobacteria strains.</title>
        <authorList>
            <person name="Klenk H.-P."/>
        </authorList>
    </citation>
    <scope>NUCLEOTIDE SEQUENCE [LARGE SCALE GENOMIC DNA]</scope>
    <source>
        <strain evidence="2 3">DSM 18607</strain>
    </source>
</reference>
<feature type="compositionally biased region" description="Gly residues" evidence="1">
    <location>
        <begin position="86"/>
        <end position="99"/>
    </location>
</feature>
<accession>A0A542E1W1</accession>
<proteinExistence type="predicted"/>
<dbReference type="AlphaFoldDB" id="A0A542E1W1"/>
<protein>
    <submittedName>
        <fullName evidence="2">Uncharacterized protein</fullName>
    </submittedName>
</protein>
<keyword evidence="3" id="KW-1185">Reference proteome</keyword>
<evidence type="ECO:0000313" key="3">
    <source>
        <dbReference type="Proteomes" id="UP000317893"/>
    </source>
</evidence>
<name>A0A542E1W1_9MICO</name>
<evidence type="ECO:0000256" key="1">
    <source>
        <dbReference type="SAM" id="MobiDB-lite"/>
    </source>
</evidence>
<sequence length="146" mass="14558">MSVDPVDQPMLSLSGPPPDPAPGMVPSGPTDLRRLSVRELIRALTAVEDARRRAGDLALPPTLAAQEAAIVSELHARPGGLRLVDGPGGVDAGGAGGTASPGDRSADRPAGAPRLVVLPGVVPEVVVPDVVVAVQPAAADPDPGDV</sequence>
<feature type="region of interest" description="Disordered" evidence="1">
    <location>
        <begin position="1"/>
        <end position="31"/>
    </location>
</feature>
<organism evidence="2 3">
    <name type="scientific">Lapillicoccus jejuensis</name>
    <dbReference type="NCBI Taxonomy" id="402171"/>
    <lineage>
        <taxon>Bacteria</taxon>
        <taxon>Bacillati</taxon>
        <taxon>Actinomycetota</taxon>
        <taxon>Actinomycetes</taxon>
        <taxon>Micrococcales</taxon>
        <taxon>Intrasporangiaceae</taxon>
        <taxon>Lapillicoccus</taxon>
    </lineage>
</organism>
<dbReference type="Proteomes" id="UP000317893">
    <property type="component" value="Unassembled WGS sequence"/>
</dbReference>